<dbReference type="EMBL" id="CAXLJM020000001">
    <property type="protein sequence ID" value="CAL8068356.1"/>
    <property type="molecule type" value="Genomic_DNA"/>
</dbReference>
<gene>
    <name evidence="2" type="ORF">ODALV1_LOCUS231</name>
</gene>
<evidence type="ECO:0000313" key="3">
    <source>
        <dbReference type="Proteomes" id="UP001642540"/>
    </source>
</evidence>
<proteinExistence type="predicted"/>
<accession>A0ABP1PIR0</accession>
<reference evidence="2 3" key="1">
    <citation type="submission" date="2024-08" db="EMBL/GenBank/DDBJ databases">
        <authorList>
            <person name="Cucini C."/>
            <person name="Frati F."/>
        </authorList>
    </citation>
    <scope>NUCLEOTIDE SEQUENCE [LARGE SCALE GENOMIC DNA]</scope>
</reference>
<name>A0ABP1PIR0_9HEXA</name>
<sequence>MDETTLLSFEAGMIMENQNKITTITSFDSDLNFTLLENTTQKQLPIDMRFNNGHLLAVIVYPILMFVSAVGNLAVLSSIVRYWFDKPSAQEVDQVIQKGFFLFACTNSCVNPLIYGLFHFRKGQKVETSSRSANTNNTLS</sequence>
<keyword evidence="1" id="KW-1133">Transmembrane helix</keyword>
<dbReference type="Proteomes" id="UP001642540">
    <property type="component" value="Unassembled WGS sequence"/>
</dbReference>
<dbReference type="Gene3D" id="1.20.1070.10">
    <property type="entry name" value="Rhodopsin 7-helix transmembrane proteins"/>
    <property type="match status" value="1"/>
</dbReference>
<feature type="transmembrane region" description="Helical" evidence="1">
    <location>
        <begin position="55"/>
        <end position="80"/>
    </location>
</feature>
<keyword evidence="1" id="KW-0812">Transmembrane</keyword>
<keyword evidence="1" id="KW-0472">Membrane</keyword>
<organism evidence="2 3">
    <name type="scientific">Orchesella dallaii</name>
    <dbReference type="NCBI Taxonomy" id="48710"/>
    <lineage>
        <taxon>Eukaryota</taxon>
        <taxon>Metazoa</taxon>
        <taxon>Ecdysozoa</taxon>
        <taxon>Arthropoda</taxon>
        <taxon>Hexapoda</taxon>
        <taxon>Collembola</taxon>
        <taxon>Entomobryomorpha</taxon>
        <taxon>Entomobryoidea</taxon>
        <taxon>Orchesellidae</taxon>
        <taxon>Orchesellinae</taxon>
        <taxon>Orchesella</taxon>
    </lineage>
</organism>
<protein>
    <recommendedName>
        <fullName evidence="4">G-protein coupled receptors family 1 profile domain-containing protein</fullName>
    </recommendedName>
</protein>
<evidence type="ECO:0008006" key="4">
    <source>
        <dbReference type="Google" id="ProtNLM"/>
    </source>
</evidence>
<evidence type="ECO:0000313" key="2">
    <source>
        <dbReference type="EMBL" id="CAL8068356.1"/>
    </source>
</evidence>
<evidence type="ECO:0000256" key="1">
    <source>
        <dbReference type="SAM" id="Phobius"/>
    </source>
</evidence>
<comment type="caution">
    <text evidence="2">The sequence shown here is derived from an EMBL/GenBank/DDBJ whole genome shotgun (WGS) entry which is preliminary data.</text>
</comment>
<keyword evidence="3" id="KW-1185">Reference proteome</keyword>